<dbReference type="InterPro" id="IPR003582">
    <property type="entry name" value="ShKT_dom"/>
</dbReference>
<keyword evidence="6" id="KW-0479">Metal-binding</keyword>
<keyword evidence="13" id="KW-0325">Glycoprotein</keyword>
<dbReference type="InterPro" id="IPR005123">
    <property type="entry name" value="Oxoglu/Fe-dep_dioxygenase_dom"/>
</dbReference>
<feature type="signal peptide" evidence="15">
    <location>
        <begin position="1"/>
        <end position="26"/>
    </location>
</feature>
<dbReference type="GO" id="GO:0031418">
    <property type="term" value="F:L-ascorbic acid binding"/>
    <property type="evidence" value="ECO:0007669"/>
    <property type="project" value="InterPro"/>
</dbReference>
<feature type="domain" description="ShKT" evidence="17">
    <location>
        <begin position="274"/>
        <end position="308"/>
    </location>
</feature>
<evidence type="ECO:0000256" key="10">
    <source>
        <dbReference type="ARBA" id="ARBA00023002"/>
    </source>
</evidence>
<feature type="domain" description="Fe2OG dioxygenase" evidence="16">
    <location>
        <begin position="120"/>
        <end position="250"/>
    </location>
</feature>
<evidence type="ECO:0000256" key="15">
    <source>
        <dbReference type="SAM" id="SignalP"/>
    </source>
</evidence>
<gene>
    <name evidence="18" type="ORF">TCHU04912_LOCUS21916</name>
    <name evidence="19" type="ORF">TCHU04912_LOCUS21917</name>
</gene>
<dbReference type="FunFam" id="2.60.120.620:FF:000002">
    <property type="entry name" value="Prolyl 4-hydroxylase 4"/>
    <property type="match status" value="1"/>
</dbReference>
<evidence type="ECO:0000256" key="12">
    <source>
        <dbReference type="ARBA" id="ARBA00023136"/>
    </source>
</evidence>
<dbReference type="Gene3D" id="2.60.120.620">
    <property type="entry name" value="q2cbj1_9rhob like domain"/>
    <property type="match status" value="1"/>
</dbReference>
<keyword evidence="8" id="KW-0735">Signal-anchor</keyword>
<dbReference type="InterPro" id="IPR045054">
    <property type="entry name" value="P4HA-like"/>
</dbReference>
<evidence type="ECO:0000256" key="4">
    <source>
        <dbReference type="ARBA" id="ARBA00012269"/>
    </source>
</evidence>
<proteinExistence type="inferred from homology"/>
<dbReference type="AlphaFoldDB" id="A0A6U1L3D7"/>
<organism evidence="19">
    <name type="scientific">Tetraselmis chuii</name>
    <dbReference type="NCBI Taxonomy" id="63592"/>
    <lineage>
        <taxon>Eukaryota</taxon>
        <taxon>Viridiplantae</taxon>
        <taxon>Chlorophyta</taxon>
        <taxon>core chlorophytes</taxon>
        <taxon>Chlorodendrophyceae</taxon>
        <taxon>Chlorodendrales</taxon>
        <taxon>Chlorodendraceae</taxon>
        <taxon>Tetraselmis</taxon>
    </lineage>
</organism>
<dbReference type="Pfam" id="PF01549">
    <property type="entry name" value="ShK"/>
    <property type="match status" value="1"/>
</dbReference>
<reference evidence="19" key="1">
    <citation type="submission" date="2021-01" db="EMBL/GenBank/DDBJ databases">
        <authorList>
            <person name="Corre E."/>
            <person name="Pelletier E."/>
            <person name="Niang G."/>
            <person name="Scheremetjew M."/>
            <person name="Finn R."/>
            <person name="Kale V."/>
            <person name="Holt S."/>
            <person name="Cochrane G."/>
            <person name="Meng A."/>
            <person name="Brown T."/>
            <person name="Cohen L."/>
        </authorList>
    </citation>
    <scope>NUCLEOTIDE SEQUENCE</scope>
    <source>
        <strain evidence="19">PLY429</strain>
    </source>
</reference>
<dbReference type="InterPro" id="IPR006620">
    <property type="entry name" value="Pro_4_hyd_alph"/>
</dbReference>
<dbReference type="PROSITE" id="PS51471">
    <property type="entry name" value="FE2OG_OXY"/>
    <property type="match status" value="1"/>
</dbReference>
<dbReference type="PROSITE" id="PS51670">
    <property type="entry name" value="SHKT"/>
    <property type="match status" value="1"/>
</dbReference>
<evidence type="ECO:0000256" key="9">
    <source>
        <dbReference type="ARBA" id="ARBA00022989"/>
    </source>
</evidence>
<evidence type="ECO:0000256" key="8">
    <source>
        <dbReference type="ARBA" id="ARBA00022968"/>
    </source>
</evidence>
<accession>A0A6U1L3D7</accession>
<dbReference type="Pfam" id="PF13640">
    <property type="entry name" value="2OG-FeII_Oxy_3"/>
    <property type="match status" value="1"/>
</dbReference>
<evidence type="ECO:0000256" key="7">
    <source>
        <dbReference type="ARBA" id="ARBA00022964"/>
    </source>
</evidence>
<evidence type="ECO:0000256" key="1">
    <source>
        <dbReference type="ARBA" id="ARBA00001961"/>
    </source>
</evidence>
<keyword evidence="10" id="KW-0560">Oxidoreductase</keyword>
<evidence type="ECO:0000256" key="14">
    <source>
        <dbReference type="ARBA" id="ARBA00049169"/>
    </source>
</evidence>
<evidence type="ECO:0000259" key="17">
    <source>
        <dbReference type="PROSITE" id="PS51670"/>
    </source>
</evidence>
<comment type="cofactor">
    <cofactor evidence="1">
        <name>L-ascorbate</name>
        <dbReference type="ChEBI" id="CHEBI:38290"/>
    </cofactor>
</comment>
<dbReference type="GO" id="GO:0005506">
    <property type="term" value="F:iron ion binding"/>
    <property type="evidence" value="ECO:0007669"/>
    <property type="project" value="InterPro"/>
</dbReference>
<keyword evidence="15" id="KW-0732">Signal</keyword>
<keyword evidence="5" id="KW-0812">Transmembrane</keyword>
<comment type="subcellular location">
    <subcellularLocation>
        <location evidence="2">Endoplasmic reticulum membrane</location>
        <topology evidence="2">Single-pass type II membrane protein</topology>
    </subcellularLocation>
</comment>
<dbReference type="EMBL" id="HBGG01042408">
    <property type="protein sequence ID" value="CAD9227985.1"/>
    <property type="molecule type" value="Transcribed_RNA"/>
</dbReference>
<evidence type="ECO:0000256" key="13">
    <source>
        <dbReference type="ARBA" id="ARBA00023180"/>
    </source>
</evidence>
<evidence type="ECO:0000256" key="5">
    <source>
        <dbReference type="ARBA" id="ARBA00022692"/>
    </source>
</evidence>
<evidence type="ECO:0000256" key="11">
    <source>
        <dbReference type="ARBA" id="ARBA00023004"/>
    </source>
</evidence>
<dbReference type="PANTHER" id="PTHR10869:SF238">
    <property type="entry name" value="PROLYL 4-HYDROXYLASE 6-RELATED"/>
    <property type="match status" value="1"/>
</dbReference>
<evidence type="ECO:0000256" key="2">
    <source>
        <dbReference type="ARBA" id="ARBA00004648"/>
    </source>
</evidence>
<dbReference type="GO" id="GO:0004656">
    <property type="term" value="F:procollagen-proline 4-dioxygenase activity"/>
    <property type="evidence" value="ECO:0007669"/>
    <property type="project" value="UniProtKB-EC"/>
</dbReference>
<keyword evidence="9" id="KW-1133">Transmembrane helix</keyword>
<dbReference type="GO" id="GO:0005789">
    <property type="term" value="C:endoplasmic reticulum membrane"/>
    <property type="evidence" value="ECO:0007669"/>
    <property type="project" value="UniProtKB-SubCell"/>
</dbReference>
<evidence type="ECO:0000313" key="19">
    <source>
        <dbReference type="EMBL" id="CAD9227990.1"/>
    </source>
</evidence>
<evidence type="ECO:0000313" key="18">
    <source>
        <dbReference type="EMBL" id="CAD9227985.1"/>
    </source>
</evidence>
<comment type="catalytic activity">
    <reaction evidence="14">
        <text>L-prolyl-[collagen] + 2-oxoglutarate + O2 = trans-4-hydroxy-L-prolyl-[collagen] + succinate + CO2</text>
        <dbReference type="Rhea" id="RHEA:18945"/>
        <dbReference type="Rhea" id="RHEA-COMP:11676"/>
        <dbReference type="Rhea" id="RHEA-COMP:11680"/>
        <dbReference type="ChEBI" id="CHEBI:15379"/>
        <dbReference type="ChEBI" id="CHEBI:16526"/>
        <dbReference type="ChEBI" id="CHEBI:16810"/>
        <dbReference type="ChEBI" id="CHEBI:30031"/>
        <dbReference type="ChEBI" id="CHEBI:50342"/>
        <dbReference type="ChEBI" id="CHEBI:61965"/>
        <dbReference type="EC" id="1.14.11.2"/>
    </reaction>
</comment>
<feature type="chain" id="PRO_5036393779" description="procollagen-proline 4-dioxygenase" evidence="15">
    <location>
        <begin position="27"/>
        <end position="308"/>
    </location>
</feature>
<dbReference type="PANTHER" id="PTHR10869">
    <property type="entry name" value="PROLYL 4-HYDROXYLASE ALPHA SUBUNIT"/>
    <property type="match status" value="1"/>
</dbReference>
<comment type="similarity">
    <text evidence="3">Belongs to the P4HA family.</text>
</comment>
<keyword evidence="7" id="KW-0223">Dioxygenase</keyword>
<evidence type="ECO:0000256" key="3">
    <source>
        <dbReference type="ARBA" id="ARBA00006511"/>
    </source>
</evidence>
<protein>
    <recommendedName>
        <fullName evidence="4">procollagen-proline 4-dioxygenase</fullName>
        <ecNumber evidence="4">1.14.11.2</ecNumber>
    </recommendedName>
</protein>
<dbReference type="EC" id="1.14.11.2" evidence="4"/>
<keyword evidence="11" id="KW-0408">Iron</keyword>
<name>A0A6U1L3D7_9CHLO</name>
<evidence type="ECO:0000259" key="16">
    <source>
        <dbReference type="PROSITE" id="PS51471"/>
    </source>
</evidence>
<dbReference type="EMBL" id="HBGG01042409">
    <property type="protein sequence ID" value="CAD9227990.1"/>
    <property type="molecule type" value="Transcribed_RNA"/>
</dbReference>
<dbReference type="InterPro" id="IPR044862">
    <property type="entry name" value="Pro_4_hyd_alph_FE2OG_OXY"/>
</dbReference>
<evidence type="ECO:0000256" key="6">
    <source>
        <dbReference type="ARBA" id="ARBA00022723"/>
    </source>
</evidence>
<dbReference type="SMART" id="SM00702">
    <property type="entry name" value="P4Hc"/>
    <property type="match status" value="1"/>
</dbReference>
<keyword evidence="12" id="KW-0472">Membrane</keyword>
<sequence length="308" mass="34208">MELLTTLQRSLSLILCFSALLHPEHATQAAGAPSRWVETLSWEPRAFVYHGFLSEAECDHVVALAEPTMARSSVVDAKSGGSVLDNIRTSHGTFLKRKQDDVISDIERRISLWTKLPERNGEDIQVLRYQNGQKYDAHWDWFDEPGQHEGLISTDGAGNRVATVLMYLSDVEEGGETAFPHGAFVNEAKQKHGPYSPCGEDGISVKPKKGDALLFWNLQPNGKDGDKYSLHAGCPVLRGTKWSATKWIHVRPFGVDGMEAEHEEEPVLAGSPGCRDEELDCEDWAIAGECDHNPGFMHLKCKHSCNRC</sequence>